<proteinExistence type="predicted"/>
<dbReference type="InterPro" id="IPR036614">
    <property type="entry name" value="RusA-like_sf"/>
</dbReference>
<sequence length="77" mass="8476">MTRVNQVKVATDKPVMLSIVFRPATKARYDLDNAFARCKALIDGIADAIGIDDTHFTYQLARGEPFKGGAVEITFSQ</sequence>
<accession>A0ABW3PD62</accession>
<dbReference type="Proteomes" id="UP001597206">
    <property type="component" value="Unassembled WGS sequence"/>
</dbReference>
<gene>
    <name evidence="1" type="ORF">ACFQ2T_04975</name>
</gene>
<dbReference type="Gene3D" id="3.30.1330.70">
    <property type="entry name" value="Holliday junction resolvase RusA"/>
    <property type="match status" value="1"/>
</dbReference>
<dbReference type="EMBL" id="JBHTLN010000001">
    <property type="protein sequence ID" value="MFD1121846.1"/>
    <property type="molecule type" value="Genomic_DNA"/>
</dbReference>
<evidence type="ECO:0000313" key="1">
    <source>
        <dbReference type="EMBL" id="MFD1121846.1"/>
    </source>
</evidence>
<reference evidence="2" key="1">
    <citation type="journal article" date="2019" name="Int. J. Syst. Evol. Microbiol.">
        <title>The Global Catalogue of Microorganisms (GCM) 10K type strain sequencing project: providing services to taxonomists for standard genome sequencing and annotation.</title>
        <authorList>
            <consortium name="The Broad Institute Genomics Platform"/>
            <consortium name="The Broad Institute Genome Sequencing Center for Infectious Disease"/>
            <person name="Wu L."/>
            <person name="Ma J."/>
        </authorList>
    </citation>
    <scope>NUCLEOTIDE SEQUENCE [LARGE SCALE GENOMIC DNA]</scope>
    <source>
        <strain evidence="2">CCUG 58411</strain>
    </source>
</reference>
<dbReference type="RefSeq" id="WP_379031320.1">
    <property type="nucleotide sequence ID" value="NZ_JBHTLN010000001.1"/>
</dbReference>
<dbReference type="SUPFAM" id="SSF103084">
    <property type="entry name" value="Holliday junction resolvase RusA"/>
    <property type="match status" value="1"/>
</dbReference>
<name>A0ABW3PD62_9PROT</name>
<keyword evidence="2" id="KW-1185">Reference proteome</keyword>
<evidence type="ECO:0000313" key="2">
    <source>
        <dbReference type="Proteomes" id="UP001597206"/>
    </source>
</evidence>
<comment type="caution">
    <text evidence="1">The sequence shown here is derived from an EMBL/GenBank/DDBJ whole genome shotgun (WGS) entry which is preliminary data.</text>
</comment>
<protein>
    <submittedName>
        <fullName evidence="1">Uncharacterized protein</fullName>
    </submittedName>
</protein>
<organism evidence="1 2">
    <name type="scientific">Methylophilus flavus</name>
    <dbReference type="NCBI Taxonomy" id="640084"/>
    <lineage>
        <taxon>Bacteria</taxon>
        <taxon>Pseudomonadati</taxon>
        <taxon>Pseudomonadota</taxon>
        <taxon>Betaproteobacteria</taxon>
        <taxon>Nitrosomonadales</taxon>
        <taxon>Methylophilaceae</taxon>
        <taxon>Methylophilus</taxon>
    </lineage>
</organism>